<dbReference type="InterPro" id="IPR020119">
    <property type="entry name" value="PsdUridine_synth_TruD_CS"/>
</dbReference>
<dbReference type="PROSITE" id="PS50984">
    <property type="entry name" value="TRUD"/>
    <property type="match status" value="1"/>
</dbReference>
<dbReference type="InterPro" id="IPR042214">
    <property type="entry name" value="TruD_catalytic"/>
</dbReference>
<dbReference type="InterPro" id="IPR001656">
    <property type="entry name" value="PsdUridine_synth_TruD"/>
</dbReference>
<name>A0A1X7AHT7_9GAMM</name>
<dbReference type="InterPro" id="IPR011760">
    <property type="entry name" value="PsdUridine_synth_TruD_insert"/>
</dbReference>
<dbReference type="HAMAP" id="MF_01082">
    <property type="entry name" value="TruD"/>
    <property type="match status" value="1"/>
</dbReference>
<dbReference type="EC" id="5.4.99.27" evidence="4"/>
<comment type="function">
    <text evidence="4">Responsible for synthesis of pseudouridine from uracil-13 in transfer RNAs.</text>
</comment>
<dbReference type="PANTHER" id="PTHR47811">
    <property type="entry name" value="TRNA PSEUDOURIDINE SYNTHASE D"/>
    <property type="match status" value="1"/>
</dbReference>
<dbReference type="InterPro" id="IPR043165">
    <property type="entry name" value="TruD_insert_sf"/>
</dbReference>
<dbReference type="Pfam" id="PF01142">
    <property type="entry name" value="TruD"/>
    <property type="match status" value="2"/>
</dbReference>
<evidence type="ECO:0000256" key="4">
    <source>
        <dbReference type="HAMAP-Rule" id="MF_01082"/>
    </source>
</evidence>
<dbReference type="RefSeq" id="WP_087108282.1">
    <property type="nucleotide sequence ID" value="NZ_CBCSCN010000009.1"/>
</dbReference>
<evidence type="ECO:0000259" key="5">
    <source>
        <dbReference type="PROSITE" id="PS50984"/>
    </source>
</evidence>
<dbReference type="Gene3D" id="3.30.2340.10">
    <property type="entry name" value="TruD, insertion domain"/>
    <property type="match status" value="1"/>
</dbReference>
<dbReference type="PROSITE" id="PS01268">
    <property type="entry name" value="UPF0024"/>
    <property type="match status" value="1"/>
</dbReference>
<dbReference type="SUPFAM" id="SSF55120">
    <property type="entry name" value="Pseudouridine synthase"/>
    <property type="match status" value="1"/>
</dbReference>
<keyword evidence="2 4" id="KW-0819">tRNA processing</keyword>
<evidence type="ECO:0000313" key="6">
    <source>
        <dbReference type="EMBL" id="SMA42146.1"/>
    </source>
</evidence>
<evidence type="ECO:0000256" key="3">
    <source>
        <dbReference type="ARBA" id="ARBA00023235"/>
    </source>
</evidence>
<evidence type="ECO:0000313" key="7">
    <source>
        <dbReference type="Proteomes" id="UP000196573"/>
    </source>
</evidence>
<dbReference type="AlphaFoldDB" id="A0A1X7AHT7"/>
<dbReference type="Proteomes" id="UP000196573">
    <property type="component" value="Unassembled WGS sequence"/>
</dbReference>
<dbReference type="GO" id="GO:0031119">
    <property type="term" value="P:tRNA pseudouridine synthesis"/>
    <property type="evidence" value="ECO:0007669"/>
    <property type="project" value="UniProtKB-UniRule"/>
</dbReference>
<comment type="catalytic activity">
    <reaction evidence="4">
        <text>uridine(13) in tRNA = pseudouridine(13) in tRNA</text>
        <dbReference type="Rhea" id="RHEA:42540"/>
        <dbReference type="Rhea" id="RHEA-COMP:10105"/>
        <dbReference type="Rhea" id="RHEA-COMP:10106"/>
        <dbReference type="ChEBI" id="CHEBI:65314"/>
        <dbReference type="ChEBI" id="CHEBI:65315"/>
        <dbReference type="EC" id="5.4.99.27"/>
    </reaction>
</comment>
<evidence type="ECO:0000256" key="1">
    <source>
        <dbReference type="ARBA" id="ARBA00007953"/>
    </source>
</evidence>
<dbReference type="GO" id="GO:0003723">
    <property type="term" value="F:RNA binding"/>
    <property type="evidence" value="ECO:0007669"/>
    <property type="project" value="InterPro"/>
</dbReference>
<protein>
    <recommendedName>
        <fullName evidence="4">tRNA pseudouridine synthase D</fullName>
        <ecNumber evidence="4">5.4.99.27</ecNumber>
    </recommendedName>
    <alternativeName>
        <fullName evidence="4">tRNA pseudouridine(13) synthase</fullName>
    </alternativeName>
    <alternativeName>
        <fullName evidence="4">tRNA pseudouridylate synthase D</fullName>
    </alternativeName>
    <alternativeName>
        <fullName evidence="4">tRNA-uridine isomerase D</fullName>
    </alternativeName>
</protein>
<sequence length="353" mass="39877">MSSSDWSLEWPRAFAGIAGTALFKQSPEDFRVYEQLPFAPLGHGEHLLLQIEKTGQNTAWLARQLGKMADIPAVDVSYAGLKDRQGVTTQWFCLRQPGLPPENEIGIWAERLTELEGVRLLQAVRHDRKLRTGALSGNEFEIRLREFDGDREQLDRLLQKVADKGVPNYFGSQRFGRDGHNLILAEKLFSGEIKLARERRGFALSASRSLLFNELLASRIRSGNWCELLDGDVLTFPDAASLIYPNRRDETVAPRFAACDLINTGPLWGKGELATEGLVKELEQAVATQYPNFARVLEQKGLKQERRPLVSQVANLVWRWDNEDLVLAFTLNKGCYATSVLHELVDFRNQVDD</sequence>
<dbReference type="InterPro" id="IPR050170">
    <property type="entry name" value="TruD_pseudoU_synthase"/>
</dbReference>
<feature type="active site" description="Nucleophile" evidence="4">
    <location>
        <position position="83"/>
    </location>
</feature>
<organism evidence="6 7">
    <name type="scientific">Parendozoicomonas haliclonae</name>
    <dbReference type="NCBI Taxonomy" id="1960125"/>
    <lineage>
        <taxon>Bacteria</taxon>
        <taxon>Pseudomonadati</taxon>
        <taxon>Pseudomonadota</taxon>
        <taxon>Gammaproteobacteria</taxon>
        <taxon>Oceanospirillales</taxon>
        <taxon>Endozoicomonadaceae</taxon>
        <taxon>Parendozoicomonas</taxon>
    </lineage>
</organism>
<gene>
    <name evidence="4 6" type="primary">truD</name>
    <name evidence="6" type="ORF">EHSB41UT_01395</name>
</gene>
<dbReference type="GO" id="GO:0005829">
    <property type="term" value="C:cytosol"/>
    <property type="evidence" value="ECO:0007669"/>
    <property type="project" value="TreeGrafter"/>
</dbReference>
<dbReference type="PANTHER" id="PTHR47811:SF1">
    <property type="entry name" value="TRNA PSEUDOURIDINE SYNTHASE D"/>
    <property type="match status" value="1"/>
</dbReference>
<dbReference type="EMBL" id="FWPT01000003">
    <property type="protein sequence ID" value="SMA42146.1"/>
    <property type="molecule type" value="Genomic_DNA"/>
</dbReference>
<reference evidence="6 7" key="1">
    <citation type="submission" date="2017-03" db="EMBL/GenBank/DDBJ databases">
        <authorList>
            <person name="Afonso C.L."/>
            <person name="Miller P.J."/>
            <person name="Scott M.A."/>
            <person name="Spackman E."/>
            <person name="Goraichik I."/>
            <person name="Dimitrov K.M."/>
            <person name="Suarez D.L."/>
            <person name="Swayne D.E."/>
        </authorList>
    </citation>
    <scope>NUCLEOTIDE SEQUENCE [LARGE SCALE GENOMIC DNA]</scope>
    <source>
        <strain evidence="6">SB41UT1</strain>
    </source>
</reference>
<accession>A0A1X7AHT7</accession>
<keyword evidence="3 4" id="KW-0413">Isomerase</keyword>
<evidence type="ECO:0000256" key="2">
    <source>
        <dbReference type="ARBA" id="ARBA00022694"/>
    </source>
</evidence>
<comment type="similarity">
    <text evidence="1 4">Belongs to the pseudouridine synthase TruD family.</text>
</comment>
<proteinExistence type="inferred from homology"/>
<dbReference type="OrthoDB" id="1550679at2"/>
<dbReference type="InterPro" id="IPR020103">
    <property type="entry name" value="PsdUridine_synth_cat_dom_sf"/>
</dbReference>
<dbReference type="GO" id="GO:0160150">
    <property type="term" value="F:tRNA pseudouridine(13) synthase activity"/>
    <property type="evidence" value="ECO:0007669"/>
    <property type="project" value="UniProtKB-EC"/>
</dbReference>
<dbReference type="Gene3D" id="3.30.2350.20">
    <property type="entry name" value="TruD, catalytic domain"/>
    <property type="match status" value="1"/>
</dbReference>
<keyword evidence="7" id="KW-1185">Reference proteome</keyword>
<feature type="domain" description="TRUD" evidence="5">
    <location>
        <begin position="165"/>
        <end position="312"/>
    </location>
</feature>